<organism evidence="1 2">
    <name type="scientific">Rhodocollybia butyracea</name>
    <dbReference type="NCBI Taxonomy" id="206335"/>
    <lineage>
        <taxon>Eukaryota</taxon>
        <taxon>Fungi</taxon>
        <taxon>Dikarya</taxon>
        <taxon>Basidiomycota</taxon>
        <taxon>Agaricomycotina</taxon>
        <taxon>Agaricomycetes</taxon>
        <taxon>Agaricomycetidae</taxon>
        <taxon>Agaricales</taxon>
        <taxon>Marasmiineae</taxon>
        <taxon>Omphalotaceae</taxon>
        <taxon>Rhodocollybia</taxon>
    </lineage>
</organism>
<evidence type="ECO:0000313" key="2">
    <source>
        <dbReference type="Proteomes" id="UP000772434"/>
    </source>
</evidence>
<gene>
    <name evidence="1" type="ORF">BDP27DRAFT_1316213</name>
</gene>
<sequence>MVEWLKFCCHWHIKDSISPDKSPPAAWRCEWKRLMRYILTVESNYTSCPSSYPRPQACMQAAEDLRAFLETHQYNIIFNCRSSAVRMAEHRN</sequence>
<accession>A0A9P5Q4K3</accession>
<reference evidence="1" key="1">
    <citation type="submission" date="2020-11" db="EMBL/GenBank/DDBJ databases">
        <authorList>
            <consortium name="DOE Joint Genome Institute"/>
            <person name="Ahrendt S."/>
            <person name="Riley R."/>
            <person name="Andreopoulos W."/>
            <person name="Labutti K."/>
            <person name="Pangilinan J."/>
            <person name="Ruiz-Duenas F.J."/>
            <person name="Barrasa J.M."/>
            <person name="Sanchez-Garcia M."/>
            <person name="Camarero S."/>
            <person name="Miyauchi S."/>
            <person name="Serrano A."/>
            <person name="Linde D."/>
            <person name="Babiker R."/>
            <person name="Drula E."/>
            <person name="Ayuso-Fernandez I."/>
            <person name="Pacheco R."/>
            <person name="Padilla G."/>
            <person name="Ferreira P."/>
            <person name="Barriuso J."/>
            <person name="Kellner H."/>
            <person name="Castanera R."/>
            <person name="Alfaro M."/>
            <person name="Ramirez L."/>
            <person name="Pisabarro A.G."/>
            <person name="Kuo A."/>
            <person name="Tritt A."/>
            <person name="Lipzen A."/>
            <person name="He G."/>
            <person name="Yan M."/>
            <person name="Ng V."/>
            <person name="Cullen D."/>
            <person name="Martin F."/>
            <person name="Rosso M.-N."/>
            <person name="Henrissat B."/>
            <person name="Hibbett D."/>
            <person name="Martinez A.T."/>
            <person name="Grigoriev I.V."/>
        </authorList>
    </citation>
    <scope>NUCLEOTIDE SEQUENCE</scope>
    <source>
        <strain evidence="1">AH 40177</strain>
    </source>
</reference>
<evidence type="ECO:0000313" key="1">
    <source>
        <dbReference type="EMBL" id="KAF9074936.1"/>
    </source>
</evidence>
<dbReference type="EMBL" id="JADNRY010000011">
    <property type="protein sequence ID" value="KAF9074936.1"/>
    <property type="molecule type" value="Genomic_DNA"/>
</dbReference>
<comment type="caution">
    <text evidence="1">The sequence shown here is derived from an EMBL/GenBank/DDBJ whole genome shotgun (WGS) entry which is preliminary data.</text>
</comment>
<proteinExistence type="predicted"/>
<name>A0A9P5Q4K3_9AGAR</name>
<keyword evidence="2" id="KW-1185">Reference proteome</keyword>
<dbReference type="AlphaFoldDB" id="A0A9P5Q4K3"/>
<protein>
    <submittedName>
        <fullName evidence="1">Uncharacterized protein</fullName>
    </submittedName>
</protein>
<dbReference type="Proteomes" id="UP000772434">
    <property type="component" value="Unassembled WGS sequence"/>
</dbReference>